<evidence type="ECO:0000313" key="2">
    <source>
        <dbReference type="Proteomes" id="UP000184301"/>
    </source>
</evidence>
<dbReference type="RefSeq" id="WP_073113340.1">
    <property type="nucleotide sequence ID" value="NZ_FQZY01000128.1"/>
</dbReference>
<proteinExistence type="predicted"/>
<evidence type="ECO:0000313" key="1">
    <source>
        <dbReference type="EMBL" id="SHK99495.1"/>
    </source>
</evidence>
<gene>
    <name evidence="1" type="ORF">SAMN02745243_04138</name>
</gene>
<keyword evidence="2" id="KW-1185">Reference proteome</keyword>
<dbReference type="Proteomes" id="UP000184301">
    <property type="component" value="Unassembled WGS sequence"/>
</dbReference>
<organism evidence="1 2">
    <name type="scientific">Hespellia stercorisuis DSM 15480</name>
    <dbReference type="NCBI Taxonomy" id="1121950"/>
    <lineage>
        <taxon>Bacteria</taxon>
        <taxon>Bacillati</taxon>
        <taxon>Bacillota</taxon>
        <taxon>Clostridia</taxon>
        <taxon>Lachnospirales</taxon>
        <taxon>Lachnospiraceae</taxon>
        <taxon>Hespellia</taxon>
    </lineage>
</organism>
<dbReference type="STRING" id="1121950.SAMN02745243_04138"/>
<accession>A0A1M6X0Z0</accession>
<dbReference type="AlphaFoldDB" id="A0A1M6X0Z0"/>
<sequence>MKLNLIMTQEAKVITKKSSEYDMNGRKGISYVLGLKIGNDLDEIGCTEDLFGKVQEDKSYIFTAGVNTSYQNQKIKLETIFDNAKPQHANAK</sequence>
<protein>
    <submittedName>
        <fullName evidence="1">Uncharacterized protein</fullName>
    </submittedName>
</protein>
<reference evidence="1 2" key="1">
    <citation type="submission" date="2016-11" db="EMBL/GenBank/DDBJ databases">
        <authorList>
            <person name="Jaros S."/>
            <person name="Januszkiewicz K."/>
            <person name="Wedrychowicz H."/>
        </authorList>
    </citation>
    <scope>NUCLEOTIDE SEQUENCE [LARGE SCALE GENOMIC DNA]</scope>
    <source>
        <strain evidence="1 2">DSM 15480</strain>
    </source>
</reference>
<name>A0A1M6X0Z0_9FIRM</name>
<dbReference type="EMBL" id="FQZY01000128">
    <property type="protein sequence ID" value="SHK99495.1"/>
    <property type="molecule type" value="Genomic_DNA"/>
</dbReference>